<dbReference type="Proteomes" id="UP000061348">
    <property type="component" value="Unassembled WGS sequence"/>
</dbReference>
<dbReference type="AlphaFoldDB" id="A0A109LBR8"/>
<dbReference type="EMBL" id="PVUH01000033">
    <property type="protein sequence ID" value="PRW84054.1"/>
    <property type="molecule type" value="Genomic_DNA"/>
</dbReference>
<dbReference type="Proteomes" id="UP000239731">
    <property type="component" value="Unassembled WGS sequence"/>
</dbReference>
<feature type="transmembrane region" description="Helical" evidence="1">
    <location>
        <begin position="29"/>
        <end position="47"/>
    </location>
</feature>
<dbReference type="RefSeq" id="WP_034128463.1">
    <property type="nucleotide sequence ID" value="NZ_JRXU01000023.1"/>
</dbReference>
<dbReference type="GeneID" id="86981269"/>
<protein>
    <recommendedName>
        <fullName evidence="7">DUF1328 domain-containing protein</fullName>
    </recommendedName>
</protein>
<keyword evidence="1" id="KW-0812">Transmembrane</keyword>
<accession>A0A109LBR8</accession>
<organism evidence="3 5">
    <name type="scientific">Pseudomonas fluorescens</name>
    <dbReference type="NCBI Taxonomy" id="294"/>
    <lineage>
        <taxon>Bacteria</taxon>
        <taxon>Pseudomonadati</taxon>
        <taxon>Pseudomonadota</taxon>
        <taxon>Gammaproteobacteria</taxon>
        <taxon>Pseudomonadales</taxon>
        <taxon>Pseudomonadaceae</taxon>
        <taxon>Pseudomonas</taxon>
    </lineage>
</organism>
<dbReference type="EMBL" id="LCYA01000154">
    <property type="protein sequence ID" value="KWV84633.1"/>
    <property type="molecule type" value="Genomic_DNA"/>
</dbReference>
<evidence type="ECO:0000313" key="4">
    <source>
        <dbReference type="EMBL" id="PRW84054.1"/>
    </source>
</evidence>
<gene>
    <name evidence="4" type="ORF">C7A10_29735</name>
    <name evidence="3" type="ORF">PFLmoz3_05670</name>
</gene>
<dbReference type="NCBIfam" id="NF041882">
    <property type="entry name" value="PA3371_fam"/>
    <property type="match status" value="1"/>
</dbReference>
<evidence type="ECO:0000256" key="2">
    <source>
        <dbReference type="SAM" id="SignalP"/>
    </source>
</evidence>
<sequence>MSKSAWLFLCLTLMSAALGLGATSQQAQTLAFVASAVLGSLLIIALIKGRRIKFDPLLR</sequence>
<evidence type="ECO:0000313" key="6">
    <source>
        <dbReference type="Proteomes" id="UP000239731"/>
    </source>
</evidence>
<dbReference type="PATRIC" id="fig|294.192.peg.751"/>
<proteinExistence type="predicted"/>
<evidence type="ECO:0000313" key="5">
    <source>
        <dbReference type="Proteomes" id="UP000061348"/>
    </source>
</evidence>
<comment type="caution">
    <text evidence="3">The sequence shown here is derived from an EMBL/GenBank/DDBJ whole genome shotgun (WGS) entry which is preliminary data.</text>
</comment>
<keyword evidence="1" id="KW-0472">Membrane</keyword>
<reference evidence="4 6" key="2">
    <citation type="submission" date="2018-03" db="EMBL/GenBank/DDBJ databases">
        <title>Blue discolouration in mozzarella cheese caused by Pseudomonas fluorescens.</title>
        <authorList>
            <person name="Chiesa F."/>
            <person name="Dalmasso A."/>
            <person name="Lomonaco S."/>
        </authorList>
    </citation>
    <scope>NUCLEOTIDE SEQUENCE [LARGE SCALE GENOMIC DNA]</scope>
    <source>
        <strain evidence="4 6">11293</strain>
    </source>
</reference>
<evidence type="ECO:0000256" key="1">
    <source>
        <dbReference type="SAM" id="Phobius"/>
    </source>
</evidence>
<dbReference type="InterPro" id="IPR049711">
    <property type="entry name" value="PA3371-like"/>
</dbReference>
<reference evidence="3 5" key="1">
    <citation type="submission" date="2015-05" db="EMBL/GenBank/DDBJ databases">
        <title>A genomic and transcriptomic approach to investigate the blue pigment phenotype in Pseudomonas fluorescens.</title>
        <authorList>
            <person name="Andreani N.A."/>
            <person name="Cardazzo B."/>
        </authorList>
    </citation>
    <scope>NUCLEOTIDE SEQUENCE [LARGE SCALE GENOMIC DNA]</scope>
    <source>
        <strain evidence="3 5">Ps_22</strain>
    </source>
</reference>
<keyword evidence="2" id="KW-0732">Signal</keyword>
<name>A0A109LBR8_PSEFL</name>
<feature type="chain" id="PRO_5036004034" description="DUF1328 domain-containing protein" evidence="2">
    <location>
        <begin position="28"/>
        <end position="59"/>
    </location>
</feature>
<evidence type="ECO:0008006" key="7">
    <source>
        <dbReference type="Google" id="ProtNLM"/>
    </source>
</evidence>
<keyword evidence="1" id="KW-1133">Transmembrane helix</keyword>
<evidence type="ECO:0000313" key="3">
    <source>
        <dbReference type="EMBL" id="KWV84633.1"/>
    </source>
</evidence>
<feature type="signal peptide" evidence="2">
    <location>
        <begin position="1"/>
        <end position="27"/>
    </location>
</feature>